<reference evidence="3" key="1">
    <citation type="journal article" date="2019" name="Int. J. Syst. Evol. Microbiol.">
        <title>The Global Catalogue of Microorganisms (GCM) 10K type strain sequencing project: providing services to taxonomists for standard genome sequencing and annotation.</title>
        <authorList>
            <consortium name="The Broad Institute Genomics Platform"/>
            <consortium name="The Broad Institute Genome Sequencing Center for Infectious Disease"/>
            <person name="Wu L."/>
            <person name="Ma J."/>
        </authorList>
    </citation>
    <scope>NUCLEOTIDE SEQUENCE [LARGE SCALE GENOMIC DNA]</scope>
    <source>
        <strain evidence="3">CGMCC 1.18518</strain>
    </source>
</reference>
<feature type="transmembrane region" description="Helical" evidence="1">
    <location>
        <begin position="55"/>
        <end position="77"/>
    </location>
</feature>
<feature type="transmembrane region" description="Helical" evidence="1">
    <location>
        <begin position="20"/>
        <end position="43"/>
    </location>
</feature>
<comment type="caution">
    <text evidence="2">The sequence shown here is derived from an EMBL/GenBank/DDBJ whole genome shotgun (WGS) entry which is preliminary data.</text>
</comment>
<dbReference type="InterPro" id="IPR032637">
    <property type="entry name" value="Phage_holin-like"/>
</dbReference>
<accession>A0ABW1VY15</accession>
<evidence type="ECO:0000313" key="2">
    <source>
        <dbReference type="EMBL" id="MFC6377237.1"/>
    </source>
</evidence>
<gene>
    <name evidence="2" type="ORF">ACFP9W_03865</name>
</gene>
<keyword evidence="1" id="KW-0812">Transmembrane</keyword>
<keyword evidence="3" id="KW-1185">Reference proteome</keyword>
<dbReference type="Pfam" id="PF16931">
    <property type="entry name" value="Phage_holin_8"/>
    <property type="match status" value="1"/>
</dbReference>
<dbReference type="EMBL" id="JBHSUB010000005">
    <property type="protein sequence ID" value="MFC6377237.1"/>
    <property type="molecule type" value="Genomic_DNA"/>
</dbReference>
<dbReference type="Proteomes" id="UP001596230">
    <property type="component" value="Unassembled WGS sequence"/>
</dbReference>
<dbReference type="RefSeq" id="WP_385946511.1">
    <property type="nucleotide sequence ID" value="NZ_JBHSUB010000005.1"/>
</dbReference>
<protein>
    <submittedName>
        <fullName evidence="2">Phage holin family protein</fullName>
    </submittedName>
</protein>
<feature type="transmembrane region" description="Helical" evidence="1">
    <location>
        <begin position="89"/>
        <end position="112"/>
    </location>
</feature>
<proteinExistence type="predicted"/>
<name>A0ABW1VY15_9GAMM</name>
<keyword evidence="1" id="KW-1133">Transmembrane helix</keyword>
<evidence type="ECO:0000256" key="1">
    <source>
        <dbReference type="SAM" id="Phobius"/>
    </source>
</evidence>
<sequence>MSEPISGTGAATAALTGVSLYGLLTGADYGVLFGAFAGATFYVASSPGLGHLKQVAYFLVSWAAGIIGSGLVGAKLQQWTGYRDHPLDALGAVIVAAVAIRFLTSLSNGSIAQRLTRTSRTRRSVTTASNIHS</sequence>
<organism evidence="2 3">
    <name type="scientific">Tatumella terrea</name>
    <dbReference type="NCBI Taxonomy" id="419007"/>
    <lineage>
        <taxon>Bacteria</taxon>
        <taxon>Pseudomonadati</taxon>
        <taxon>Pseudomonadota</taxon>
        <taxon>Gammaproteobacteria</taxon>
        <taxon>Enterobacterales</taxon>
        <taxon>Erwiniaceae</taxon>
        <taxon>Tatumella</taxon>
    </lineage>
</organism>
<keyword evidence="1" id="KW-0472">Membrane</keyword>
<evidence type="ECO:0000313" key="3">
    <source>
        <dbReference type="Proteomes" id="UP001596230"/>
    </source>
</evidence>